<evidence type="ECO:0000313" key="3">
    <source>
        <dbReference type="EMBL" id="KKA23149.1"/>
    </source>
</evidence>
<dbReference type="Proteomes" id="UP000053958">
    <property type="component" value="Unassembled WGS sequence"/>
</dbReference>
<organism evidence="3 4">
    <name type="scientific">Rasamsonia emersonii (strain ATCC 16479 / CBS 393.64 / IMI 116815)</name>
    <dbReference type="NCBI Taxonomy" id="1408163"/>
    <lineage>
        <taxon>Eukaryota</taxon>
        <taxon>Fungi</taxon>
        <taxon>Dikarya</taxon>
        <taxon>Ascomycota</taxon>
        <taxon>Pezizomycotina</taxon>
        <taxon>Eurotiomycetes</taxon>
        <taxon>Eurotiomycetidae</taxon>
        <taxon>Eurotiales</taxon>
        <taxon>Trichocomaceae</taxon>
        <taxon>Rasamsonia</taxon>
    </lineage>
</organism>
<feature type="chain" id="PRO_5002482177" description="Asl1-like glycosyl hydrolase catalytic domain-containing protein" evidence="1">
    <location>
        <begin position="20"/>
        <end position="287"/>
    </location>
</feature>
<dbReference type="GeneID" id="25315226"/>
<gene>
    <name evidence="3" type="ORF">T310_2875</name>
</gene>
<feature type="signal peptide" evidence="1">
    <location>
        <begin position="1"/>
        <end position="19"/>
    </location>
</feature>
<dbReference type="SUPFAM" id="SSF51445">
    <property type="entry name" value="(Trans)glycosidases"/>
    <property type="match status" value="1"/>
</dbReference>
<keyword evidence="1" id="KW-0732">Signal</keyword>
<dbReference type="STRING" id="1408163.A0A0F4YY49"/>
<accession>A0A0F4YY49</accession>
<reference evidence="3 4" key="1">
    <citation type="submission" date="2015-04" db="EMBL/GenBank/DDBJ databases">
        <authorList>
            <person name="Heijne W.H."/>
            <person name="Fedorova N.D."/>
            <person name="Nierman W.C."/>
            <person name="Vollebregt A.W."/>
            <person name="Zhao Z."/>
            <person name="Wu L."/>
            <person name="Kumar M."/>
            <person name="Stam H."/>
            <person name="van den Berg M.A."/>
            <person name="Pel H.J."/>
        </authorList>
    </citation>
    <scope>NUCLEOTIDE SEQUENCE [LARGE SCALE GENOMIC DNA]</scope>
    <source>
        <strain evidence="3 4">CBS 393.64</strain>
    </source>
</reference>
<evidence type="ECO:0000313" key="4">
    <source>
        <dbReference type="Proteomes" id="UP000053958"/>
    </source>
</evidence>
<evidence type="ECO:0000259" key="2">
    <source>
        <dbReference type="Pfam" id="PF11790"/>
    </source>
</evidence>
<name>A0A0F4YY49_RASE3</name>
<dbReference type="Pfam" id="PF11790">
    <property type="entry name" value="Glyco_hydro_cc"/>
    <property type="match status" value="1"/>
</dbReference>
<feature type="domain" description="Asl1-like glycosyl hydrolase catalytic" evidence="2">
    <location>
        <begin position="38"/>
        <end position="259"/>
    </location>
</feature>
<sequence length="287" mass="31267">MVSFTNLVVSGLMAASALAAPHHAHSHLHDKRSSSKRGAAYNDVSLVKLITGSSWAYNWNFAAGGSMPSGVEYVPMLWGTKMFDGWDNAVQQALSSGSKHILGFNEPDMSSQANMSPSEAVQYYKQYITPYADKAELGSPAVTNSGSSGQGLSWLSEFLDGCGGSCGQSFIAIHWYNDASQVEDFKNHVNSAISLAAQHGINKVWITEFGATGDAASQVSFLEQVLPWLDSQEAVERYAYFMVAQGTLLSGDALSQIGEAACNKRVEFFFSVIVYYVYTYYIYLTEE</sequence>
<comment type="caution">
    <text evidence="3">The sequence shown here is derived from an EMBL/GenBank/DDBJ whole genome shotgun (WGS) entry which is preliminary data.</text>
</comment>
<dbReference type="OrthoDB" id="43654at2759"/>
<dbReference type="InterPro" id="IPR053183">
    <property type="entry name" value="ASL1"/>
</dbReference>
<protein>
    <recommendedName>
        <fullName evidence="2">Asl1-like glycosyl hydrolase catalytic domain-containing protein</fullName>
    </recommendedName>
</protein>
<proteinExistence type="predicted"/>
<dbReference type="AlphaFoldDB" id="A0A0F4YY49"/>
<dbReference type="InterPro" id="IPR024655">
    <property type="entry name" value="Asl1_glyco_hydro_catalytic"/>
</dbReference>
<dbReference type="PANTHER" id="PTHR34154">
    <property type="entry name" value="ALKALI-SENSITIVE LINKAGE PROTEIN 1"/>
    <property type="match status" value="1"/>
</dbReference>
<dbReference type="GO" id="GO:0071966">
    <property type="term" value="P:fungal-type cell wall polysaccharide metabolic process"/>
    <property type="evidence" value="ECO:0007669"/>
    <property type="project" value="TreeGrafter"/>
</dbReference>
<dbReference type="PANTHER" id="PTHR34154:SF10">
    <property type="entry name" value="ASL1-LIKE GLYCOSYL HYDROLASE CATALYTIC DOMAIN-CONTAINING PROTEIN"/>
    <property type="match status" value="1"/>
</dbReference>
<dbReference type="GO" id="GO:0009277">
    <property type="term" value="C:fungal-type cell wall"/>
    <property type="evidence" value="ECO:0007669"/>
    <property type="project" value="TreeGrafter"/>
</dbReference>
<dbReference type="RefSeq" id="XP_013329761.1">
    <property type="nucleotide sequence ID" value="XM_013474307.1"/>
</dbReference>
<evidence type="ECO:0000256" key="1">
    <source>
        <dbReference type="SAM" id="SignalP"/>
    </source>
</evidence>
<dbReference type="EMBL" id="LASV01000111">
    <property type="protein sequence ID" value="KKA23149.1"/>
    <property type="molecule type" value="Genomic_DNA"/>
</dbReference>
<dbReference type="InterPro" id="IPR017853">
    <property type="entry name" value="GH"/>
</dbReference>
<keyword evidence="4" id="KW-1185">Reference proteome</keyword>
<dbReference type="FunFam" id="3.20.20.80:FF:000271">
    <property type="entry name" value="Alkali-sensitive linkage protein 1"/>
    <property type="match status" value="1"/>
</dbReference>
<dbReference type="Gene3D" id="3.20.20.80">
    <property type="entry name" value="Glycosidases"/>
    <property type="match status" value="1"/>
</dbReference>